<proteinExistence type="predicted"/>
<gene>
    <name evidence="1" type="ORF">KHY36_05750</name>
</gene>
<sequence length="68" mass="7642">MNRANAEIREAVATNGFKLWELAAALGINDGNLSRKLRTELPPSEKRHLYEVIAAMKAQREGQNHVKN</sequence>
<evidence type="ECO:0000313" key="1">
    <source>
        <dbReference type="EMBL" id="MBS5332019.1"/>
    </source>
</evidence>
<dbReference type="AlphaFoldDB" id="A0A943DBW9"/>
<dbReference type="EMBL" id="JAGZGG010000009">
    <property type="protein sequence ID" value="MBS5332019.1"/>
    <property type="molecule type" value="Genomic_DNA"/>
</dbReference>
<protein>
    <submittedName>
        <fullName evidence="1">Uncharacterized protein</fullName>
    </submittedName>
</protein>
<dbReference type="Proteomes" id="UP000759273">
    <property type="component" value="Unassembled WGS sequence"/>
</dbReference>
<accession>A0A943DBW9</accession>
<name>A0A943DBW9_9FIRM</name>
<organism evidence="1 2">
    <name type="scientific">Subdoligranulum variabile</name>
    <dbReference type="NCBI Taxonomy" id="214851"/>
    <lineage>
        <taxon>Bacteria</taxon>
        <taxon>Bacillati</taxon>
        <taxon>Bacillota</taxon>
        <taxon>Clostridia</taxon>
        <taxon>Eubacteriales</taxon>
        <taxon>Oscillospiraceae</taxon>
        <taxon>Subdoligranulum</taxon>
    </lineage>
</organism>
<comment type="caution">
    <text evidence="1">The sequence shown here is derived from an EMBL/GenBank/DDBJ whole genome shotgun (WGS) entry which is preliminary data.</text>
</comment>
<reference evidence="1" key="1">
    <citation type="submission" date="2021-02" db="EMBL/GenBank/DDBJ databases">
        <title>Infant gut strain persistence is associated with maternal origin, phylogeny, and functional potential including surface adhesion and iron acquisition.</title>
        <authorList>
            <person name="Lou Y.C."/>
        </authorList>
    </citation>
    <scope>NUCLEOTIDE SEQUENCE</scope>
    <source>
        <strain evidence="1">L3_101_000M1_dasL3_101_000M1_concoct_87</strain>
    </source>
</reference>
<evidence type="ECO:0000313" key="2">
    <source>
        <dbReference type="Proteomes" id="UP000759273"/>
    </source>
</evidence>